<dbReference type="WBParaSite" id="MBELARI_LOCUS6027">
    <property type="protein sequence ID" value="MBELARI_LOCUS6027"/>
    <property type="gene ID" value="MBELARI_LOCUS6027"/>
</dbReference>
<keyword evidence="4" id="KW-0813">Transport</keyword>
<feature type="region of interest" description="Disordered" evidence="7">
    <location>
        <begin position="379"/>
        <end position="409"/>
    </location>
</feature>
<feature type="transmembrane region" description="Helical" evidence="8">
    <location>
        <begin position="124"/>
        <end position="143"/>
    </location>
</feature>
<evidence type="ECO:0000256" key="7">
    <source>
        <dbReference type="SAM" id="MobiDB-lite"/>
    </source>
</evidence>
<feature type="transmembrane region" description="Helical" evidence="8">
    <location>
        <begin position="92"/>
        <end position="112"/>
    </location>
</feature>
<dbReference type="GO" id="GO:0015293">
    <property type="term" value="F:symporter activity"/>
    <property type="evidence" value="ECO:0007669"/>
    <property type="project" value="UniProtKB-KW"/>
</dbReference>
<dbReference type="Proteomes" id="UP000887575">
    <property type="component" value="Unassembled WGS sequence"/>
</dbReference>
<proteinExistence type="inferred from homology"/>
<dbReference type="GO" id="GO:0016020">
    <property type="term" value="C:membrane"/>
    <property type="evidence" value="ECO:0007669"/>
    <property type="project" value="UniProtKB-SubCell"/>
</dbReference>
<evidence type="ECO:0000256" key="8">
    <source>
        <dbReference type="SAM" id="Phobius"/>
    </source>
</evidence>
<dbReference type="Gene3D" id="1.20.1530.20">
    <property type="match status" value="1"/>
</dbReference>
<protein>
    <recommendedName>
        <fullName evidence="11">Solute carrier family 10 member 6</fullName>
    </recommendedName>
</protein>
<dbReference type="PANTHER" id="PTHR10361">
    <property type="entry name" value="SODIUM-BILE ACID COTRANSPORTER"/>
    <property type="match status" value="1"/>
</dbReference>
<evidence type="ECO:0000256" key="1">
    <source>
        <dbReference type="ARBA" id="ARBA00004141"/>
    </source>
</evidence>
<evidence type="ECO:0000256" key="6">
    <source>
        <dbReference type="ARBA" id="ARBA00023136"/>
    </source>
</evidence>
<dbReference type="PANTHER" id="PTHR10361:SF28">
    <property type="entry name" value="P3 PROTEIN-RELATED"/>
    <property type="match status" value="1"/>
</dbReference>
<feature type="transmembrane region" description="Helical" evidence="8">
    <location>
        <begin position="346"/>
        <end position="369"/>
    </location>
</feature>
<organism evidence="9 10">
    <name type="scientific">Mesorhabditis belari</name>
    <dbReference type="NCBI Taxonomy" id="2138241"/>
    <lineage>
        <taxon>Eukaryota</taxon>
        <taxon>Metazoa</taxon>
        <taxon>Ecdysozoa</taxon>
        <taxon>Nematoda</taxon>
        <taxon>Chromadorea</taxon>
        <taxon>Rhabditida</taxon>
        <taxon>Rhabditina</taxon>
        <taxon>Rhabditomorpha</taxon>
        <taxon>Rhabditoidea</taxon>
        <taxon>Rhabditidae</taxon>
        <taxon>Mesorhabditinae</taxon>
        <taxon>Mesorhabditis</taxon>
    </lineage>
</organism>
<evidence type="ECO:0000256" key="2">
    <source>
        <dbReference type="ARBA" id="ARBA00006528"/>
    </source>
</evidence>
<keyword evidence="9" id="KW-1185">Reference proteome</keyword>
<reference evidence="10" key="1">
    <citation type="submission" date="2024-02" db="UniProtKB">
        <authorList>
            <consortium name="WormBaseParasite"/>
        </authorList>
    </citation>
    <scope>IDENTIFICATION</scope>
</reference>
<feature type="transmembrane region" description="Helical" evidence="8">
    <location>
        <begin position="225"/>
        <end position="245"/>
    </location>
</feature>
<accession>A0AAF3FG53</accession>
<keyword evidence="4" id="KW-0769">Symport</keyword>
<evidence type="ECO:0000256" key="4">
    <source>
        <dbReference type="ARBA" id="ARBA00022847"/>
    </source>
</evidence>
<keyword evidence="3 8" id="KW-0812">Transmembrane</keyword>
<evidence type="ECO:0000313" key="9">
    <source>
        <dbReference type="Proteomes" id="UP000887575"/>
    </source>
</evidence>
<dbReference type="InterPro" id="IPR002657">
    <property type="entry name" value="BilAc:Na_symport/Acr3"/>
</dbReference>
<feature type="transmembrane region" description="Helical" evidence="8">
    <location>
        <begin position="285"/>
        <end position="305"/>
    </location>
</feature>
<evidence type="ECO:0000313" key="10">
    <source>
        <dbReference type="WBParaSite" id="MBELARI_LOCUS6027"/>
    </source>
</evidence>
<sequence length="409" mass="46526">MGSLLIKFSFEENELESSQNLSIQCVNEFVCKVENLEEILEKNPHPEQLNLTIHAKFVGVTHLNVSLGKSGSDTSYKLRLLRSDWEHTKAKLFIISLVIFIPFITFLMGTQLELKKILELWKKPIGPCTGMLCQFGIMPLVSYSMAKFILTDEDVSIRLALFAAGTCPGGGKSSFWTIIWGGNLDLSISMTFSQHIAALVMMPIWIGTLGKEFSTKDVQIPYFDIIKGLIALMIPTIAGMIFITYKQHLYVKIQKWIKRIAWVATFFFMAIMIYSNFYIFFLLSWKMVFCACFLPWSGYFIALIVTTIFRMNYADKITIALETGIQHISIAVVIMIWSLPEPEVDLAVAILLVGMLMTDKPLVVLYGIVKLYKRCMKKEKTEKVTSIDEKKKLPPPRSELEHQKPAENA</sequence>
<dbReference type="InterPro" id="IPR004710">
    <property type="entry name" value="Bilac:Na_transpt"/>
</dbReference>
<feature type="transmembrane region" description="Helical" evidence="8">
    <location>
        <begin position="257"/>
        <end position="279"/>
    </location>
</feature>
<name>A0AAF3FG53_9BILA</name>
<evidence type="ECO:0008006" key="11">
    <source>
        <dbReference type="Google" id="ProtNLM"/>
    </source>
</evidence>
<keyword evidence="5 8" id="KW-1133">Transmembrane helix</keyword>
<evidence type="ECO:0000256" key="5">
    <source>
        <dbReference type="ARBA" id="ARBA00022989"/>
    </source>
</evidence>
<feature type="transmembrane region" description="Helical" evidence="8">
    <location>
        <begin position="186"/>
        <end position="205"/>
    </location>
</feature>
<keyword evidence="6 8" id="KW-0472">Membrane</keyword>
<dbReference type="AlphaFoldDB" id="A0AAF3FG53"/>
<dbReference type="Pfam" id="PF01758">
    <property type="entry name" value="SBF"/>
    <property type="match status" value="1"/>
</dbReference>
<comment type="similarity">
    <text evidence="2">Belongs to the bile acid:sodium symporter (BASS) (TC 2.A.28) family.</text>
</comment>
<dbReference type="InterPro" id="IPR038770">
    <property type="entry name" value="Na+/solute_symporter_sf"/>
</dbReference>
<comment type="subcellular location">
    <subcellularLocation>
        <location evidence="1">Membrane</location>
        <topology evidence="1">Multi-pass membrane protein</topology>
    </subcellularLocation>
</comment>
<evidence type="ECO:0000256" key="3">
    <source>
        <dbReference type="ARBA" id="ARBA00022692"/>
    </source>
</evidence>